<accession>C9PN95</accession>
<dbReference type="AlphaFoldDB" id="C9PN95"/>
<reference evidence="3 4" key="1">
    <citation type="submission" date="2009-10" db="EMBL/GenBank/DDBJ databases">
        <authorList>
            <person name="Muzny D."/>
            <person name="Qin X."/>
            <person name="Deng J."/>
            <person name="Jiang H."/>
            <person name="Liu Y."/>
            <person name="Qu J."/>
            <person name="Song X.-Z."/>
            <person name="Zhang L."/>
            <person name="Thornton R."/>
            <person name="Coyle M."/>
            <person name="Francisco L."/>
            <person name="Jackson L."/>
            <person name="Javaid M."/>
            <person name="Korchina V."/>
            <person name="Kovar C."/>
            <person name="Mata R."/>
            <person name="Mathew T."/>
            <person name="Ngo R."/>
            <person name="Nguyen L."/>
            <person name="Nguyen N."/>
            <person name="Okwuonu G."/>
            <person name="Ongeri F."/>
            <person name="Pham C."/>
            <person name="Simmons D."/>
            <person name="Wilczek-Boney K."/>
            <person name="Hale W."/>
            <person name="Jakkamsetti A."/>
            <person name="Pham P."/>
            <person name="Ruth R."/>
            <person name="San Lucas F."/>
            <person name="Warren J."/>
            <person name="Zhang J."/>
            <person name="Zhao Z."/>
            <person name="Zhou C."/>
            <person name="Zhu D."/>
            <person name="Lee S."/>
            <person name="Bess C."/>
            <person name="Blankenburg K."/>
            <person name="Forbes L."/>
            <person name="Fu Q."/>
            <person name="Gubbala S."/>
            <person name="Hirani K."/>
            <person name="Jayaseelan J.C."/>
            <person name="Lara F."/>
            <person name="Munidasa M."/>
            <person name="Palculict T."/>
            <person name="Patil S."/>
            <person name="Pu L.-L."/>
            <person name="Saada N."/>
            <person name="Tang L."/>
            <person name="Weissenberger G."/>
            <person name="Zhu Y."/>
            <person name="Hemphill L."/>
            <person name="Shang Y."/>
            <person name="Youmans B."/>
            <person name="Ayvaz T."/>
            <person name="Ross M."/>
            <person name="Santibanez J."/>
            <person name="Aqrawi P."/>
            <person name="Gross S."/>
            <person name="Joshi V."/>
            <person name="Fowler G."/>
            <person name="Nazareth L."/>
            <person name="Reid J."/>
            <person name="Worley K."/>
            <person name="Petrosino J."/>
            <person name="Highlander S."/>
            <person name="Gibbs R."/>
        </authorList>
    </citation>
    <scope>NUCLEOTIDE SEQUENCE [LARGE SCALE GENOMIC DNA]</scope>
    <source>
        <strain evidence="3 4">ATCC 43325</strain>
    </source>
</reference>
<feature type="signal peptide" evidence="1">
    <location>
        <begin position="1"/>
        <end position="22"/>
    </location>
</feature>
<gene>
    <name evidence="3" type="ORF">HMPREF0621_0469</name>
</gene>
<proteinExistence type="predicted"/>
<keyword evidence="1" id="KW-0732">Signal</keyword>
<feature type="chain" id="PRO_5003000580" description="DUF8095 domain-containing protein" evidence="1">
    <location>
        <begin position="23"/>
        <end position="204"/>
    </location>
</feature>
<keyword evidence="4" id="KW-1185">Reference proteome</keyword>
<dbReference type="Pfam" id="PF26367">
    <property type="entry name" value="DUF8095"/>
    <property type="match status" value="1"/>
</dbReference>
<sequence>MMMSSKIFVFLSCFLLSGTALPQPPLVIRITEENVKQFKNDFFKIAQPEKETFVETRGEETVTYVNHNGTRSLNPNKNEQDAEALGQSIEFDVYEINESRSSHTIFESGGGICYGFKNDSGVDVTDATTYYIQPKKKEEYYTNIATANVNAQEAPKNMQYVPVFYIQDQALAEKVQAQEQKEGKSLAGKNIQKRANMLSNVICK</sequence>
<evidence type="ECO:0000259" key="2">
    <source>
        <dbReference type="Pfam" id="PF26367"/>
    </source>
</evidence>
<dbReference type="STRING" id="667128.HMPREF0621_0469"/>
<dbReference type="Proteomes" id="UP000005519">
    <property type="component" value="Unassembled WGS sequence"/>
</dbReference>
<name>C9PN95_9PAST</name>
<dbReference type="InterPro" id="IPR058408">
    <property type="entry name" value="DUF8095"/>
</dbReference>
<protein>
    <recommendedName>
        <fullName evidence="2">DUF8095 domain-containing protein</fullName>
    </recommendedName>
</protein>
<dbReference type="HOGENOM" id="CLU_116248_0_0_6"/>
<dbReference type="RefSeq" id="WP_005763149.1">
    <property type="nucleotide sequence ID" value="NZ_GG704811.1"/>
</dbReference>
<feature type="domain" description="DUF8095" evidence="2">
    <location>
        <begin position="61"/>
        <end position="201"/>
    </location>
</feature>
<dbReference type="EMBL" id="ACZR01000005">
    <property type="protein sequence ID" value="EEX50882.1"/>
    <property type="molecule type" value="Genomic_DNA"/>
</dbReference>
<comment type="caution">
    <text evidence="3">The sequence shown here is derived from an EMBL/GenBank/DDBJ whole genome shotgun (WGS) entry which is preliminary data.</text>
</comment>
<evidence type="ECO:0000313" key="4">
    <source>
        <dbReference type="Proteomes" id="UP000005519"/>
    </source>
</evidence>
<organism evidence="3 4">
    <name type="scientific">Pasteurella dagmatis ATCC 43325</name>
    <dbReference type="NCBI Taxonomy" id="667128"/>
    <lineage>
        <taxon>Bacteria</taxon>
        <taxon>Pseudomonadati</taxon>
        <taxon>Pseudomonadota</taxon>
        <taxon>Gammaproteobacteria</taxon>
        <taxon>Pasteurellales</taxon>
        <taxon>Pasteurellaceae</taxon>
        <taxon>Pasteurella</taxon>
    </lineage>
</organism>
<evidence type="ECO:0000256" key="1">
    <source>
        <dbReference type="SAM" id="SignalP"/>
    </source>
</evidence>
<evidence type="ECO:0000313" key="3">
    <source>
        <dbReference type="EMBL" id="EEX50882.1"/>
    </source>
</evidence>